<protein>
    <submittedName>
        <fullName evidence="1">Uncharacterized protein</fullName>
    </submittedName>
</protein>
<name>A0A0P1AL90_PLAHL</name>
<dbReference type="EMBL" id="CCYD01000610">
    <property type="protein sequence ID" value="CEG41834.1"/>
    <property type="molecule type" value="Genomic_DNA"/>
</dbReference>
<dbReference type="OMA" id="HESTHQR"/>
<reference evidence="2" key="1">
    <citation type="submission" date="2014-09" db="EMBL/GenBank/DDBJ databases">
        <authorList>
            <person name="Sharma Rahul"/>
            <person name="Thines Marco"/>
        </authorList>
    </citation>
    <scope>NUCLEOTIDE SEQUENCE [LARGE SCALE GENOMIC DNA]</scope>
</reference>
<dbReference type="OrthoDB" id="113225at2759"/>
<dbReference type="Proteomes" id="UP000054928">
    <property type="component" value="Unassembled WGS sequence"/>
</dbReference>
<accession>A0A0P1AL90</accession>
<proteinExistence type="predicted"/>
<dbReference type="AlphaFoldDB" id="A0A0P1AL90"/>
<evidence type="ECO:0000313" key="1">
    <source>
        <dbReference type="EMBL" id="CEG41834.1"/>
    </source>
</evidence>
<keyword evidence="2" id="KW-1185">Reference proteome</keyword>
<organism evidence="1 2">
    <name type="scientific">Plasmopara halstedii</name>
    <name type="common">Downy mildew of sunflower</name>
    <dbReference type="NCBI Taxonomy" id="4781"/>
    <lineage>
        <taxon>Eukaryota</taxon>
        <taxon>Sar</taxon>
        <taxon>Stramenopiles</taxon>
        <taxon>Oomycota</taxon>
        <taxon>Peronosporomycetes</taxon>
        <taxon>Peronosporales</taxon>
        <taxon>Peronosporaceae</taxon>
        <taxon>Plasmopara</taxon>
    </lineage>
</organism>
<dbReference type="RefSeq" id="XP_024578203.1">
    <property type="nucleotide sequence ID" value="XM_024727646.1"/>
</dbReference>
<sequence>MSPMDAAGEARLAKLRACIRKKFGSSGSKCRTKRALVMADEGSPSTKTPRTRVRQRIAQASHLSSEQLFVQQFGSGVELMSEEFDLARPTGHPVRLSTSSTTTIQQQQAVIAPTNYFSFASMAISNSSFASSLPAPLTSVHKLTRPKHIRTPRKAAVKRIRGGEGSAEKALLLRKPRLGGASSSSINYTGSSVSAMGHQTVTTLSSSFDTEKAFASVTNQNCKFQPSSYFSVTSPSKFHFPSSATKLLPQRQALRR</sequence>
<dbReference type="GeneID" id="36407206"/>
<evidence type="ECO:0000313" key="2">
    <source>
        <dbReference type="Proteomes" id="UP000054928"/>
    </source>
</evidence>